<dbReference type="RefSeq" id="WP_072577001.1">
    <property type="nucleotide sequence ID" value="NZ_LWHB01000124.1"/>
</dbReference>
<feature type="transmembrane region" description="Helical" evidence="1">
    <location>
        <begin position="6"/>
        <end position="27"/>
    </location>
</feature>
<dbReference type="PANTHER" id="PTHR43031">
    <property type="entry name" value="FAD-DEPENDENT OXIDOREDUCTASE"/>
    <property type="match status" value="1"/>
</dbReference>
<protein>
    <submittedName>
        <fullName evidence="3">Molybdopterin biosynthesis protein MoeB</fullName>
    </submittedName>
</protein>
<reference evidence="3 4" key="1">
    <citation type="submission" date="2018-06" db="EMBL/GenBank/DDBJ databases">
        <authorList>
            <consortium name="Pathogen Informatics"/>
            <person name="Doyle S."/>
        </authorList>
    </citation>
    <scope>NUCLEOTIDE SEQUENCE [LARGE SCALE GENOMIC DNA]</scope>
    <source>
        <strain evidence="3 4">NCTC13337</strain>
    </source>
</reference>
<evidence type="ECO:0000313" key="3">
    <source>
        <dbReference type="EMBL" id="SUO93715.1"/>
    </source>
</evidence>
<keyword evidence="1" id="KW-0812">Transmembrane</keyword>
<dbReference type="AlphaFoldDB" id="A0A380MM62"/>
<keyword evidence="4" id="KW-1185">Reference proteome</keyword>
<dbReference type="SUPFAM" id="SSF52821">
    <property type="entry name" value="Rhodanese/Cell cycle control phosphatase"/>
    <property type="match status" value="1"/>
</dbReference>
<evidence type="ECO:0000313" key="4">
    <source>
        <dbReference type="Proteomes" id="UP000254601"/>
    </source>
</evidence>
<evidence type="ECO:0000259" key="2">
    <source>
        <dbReference type="PROSITE" id="PS50206"/>
    </source>
</evidence>
<gene>
    <name evidence="3" type="primary">yibN</name>
    <name evidence="3" type="ORF">NCTC13337_00363</name>
</gene>
<dbReference type="Gene3D" id="3.40.250.10">
    <property type="entry name" value="Rhodanese-like domain"/>
    <property type="match status" value="1"/>
</dbReference>
<dbReference type="PANTHER" id="PTHR43031:SF18">
    <property type="entry name" value="RHODANESE-RELATED SULFURTRANSFERASES"/>
    <property type="match status" value="1"/>
</dbReference>
<sequence>MTFPQFFVANWFLFALLFIVLVAIVVYEMRNKDRTQALSNITASAFINDGATLIDLRPAAEYKKGHIAGAKNIPTDKLNDWATSYKHKDRAVVLYCQSGQVARNQIQALINHGFKDVYVLKDGISGWRADNLPLV</sequence>
<dbReference type="OrthoDB" id="9808735at2"/>
<dbReference type="Proteomes" id="UP000254601">
    <property type="component" value="Unassembled WGS sequence"/>
</dbReference>
<evidence type="ECO:0000256" key="1">
    <source>
        <dbReference type="SAM" id="Phobius"/>
    </source>
</evidence>
<name>A0A380MM62_9GAMM</name>
<proteinExistence type="predicted"/>
<dbReference type="SMART" id="SM00450">
    <property type="entry name" value="RHOD"/>
    <property type="match status" value="1"/>
</dbReference>
<feature type="domain" description="Rhodanese" evidence="2">
    <location>
        <begin position="47"/>
        <end position="135"/>
    </location>
</feature>
<keyword evidence="1" id="KW-1133">Transmembrane helix</keyword>
<dbReference type="InterPro" id="IPR036873">
    <property type="entry name" value="Rhodanese-like_dom_sf"/>
</dbReference>
<dbReference type="Pfam" id="PF00581">
    <property type="entry name" value="Rhodanese"/>
    <property type="match status" value="1"/>
</dbReference>
<dbReference type="InterPro" id="IPR001763">
    <property type="entry name" value="Rhodanese-like_dom"/>
</dbReference>
<dbReference type="PROSITE" id="PS50206">
    <property type="entry name" value="RHODANESE_3"/>
    <property type="match status" value="1"/>
</dbReference>
<organism evidence="3 4">
    <name type="scientific">Suttonella ornithocola</name>
    <dbReference type="NCBI Taxonomy" id="279832"/>
    <lineage>
        <taxon>Bacteria</taxon>
        <taxon>Pseudomonadati</taxon>
        <taxon>Pseudomonadota</taxon>
        <taxon>Gammaproteobacteria</taxon>
        <taxon>Cardiobacteriales</taxon>
        <taxon>Cardiobacteriaceae</taxon>
        <taxon>Suttonella</taxon>
    </lineage>
</organism>
<dbReference type="InterPro" id="IPR050229">
    <property type="entry name" value="GlpE_sulfurtransferase"/>
</dbReference>
<keyword evidence="1" id="KW-0472">Membrane</keyword>
<accession>A0A380MM62</accession>
<dbReference type="EMBL" id="UHIC01000001">
    <property type="protein sequence ID" value="SUO93715.1"/>
    <property type="molecule type" value="Genomic_DNA"/>
</dbReference>
<dbReference type="CDD" id="cd00158">
    <property type="entry name" value="RHOD"/>
    <property type="match status" value="1"/>
</dbReference>